<dbReference type="Proteomes" id="UP001627154">
    <property type="component" value="Unassembled WGS sequence"/>
</dbReference>
<evidence type="ECO:0000256" key="5">
    <source>
        <dbReference type="ARBA" id="ARBA00022692"/>
    </source>
</evidence>
<feature type="transmembrane region" description="Helical" evidence="8">
    <location>
        <begin position="108"/>
        <end position="126"/>
    </location>
</feature>
<organism evidence="10 11">
    <name type="scientific">Trichogramma kaykai</name>
    <dbReference type="NCBI Taxonomy" id="54128"/>
    <lineage>
        <taxon>Eukaryota</taxon>
        <taxon>Metazoa</taxon>
        <taxon>Ecdysozoa</taxon>
        <taxon>Arthropoda</taxon>
        <taxon>Hexapoda</taxon>
        <taxon>Insecta</taxon>
        <taxon>Pterygota</taxon>
        <taxon>Neoptera</taxon>
        <taxon>Endopterygota</taxon>
        <taxon>Hymenoptera</taxon>
        <taxon>Apocrita</taxon>
        <taxon>Proctotrupomorpha</taxon>
        <taxon>Chalcidoidea</taxon>
        <taxon>Trichogrammatidae</taxon>
        <taxon>Trichogramma</taxon>
    </lineage>
</organism>
<feature type="transmembrane region" description="Helical" evidence="8">
    <location>
        <begin position="419"/>
        <end position="443"/>
    </location>
</feature>
<feature type="transmembrane region" description="Helical" evidence="8">
    <location>
        <begin position="279"/>
        <end position="299"/>
    </location>
</feature>
<feature type="transmembrane region" description="Helical" evidence="8">
    <location>
        <begin position="348"/>
        <end position="370"/>
    </location>
</feature>
<dbReference type="Pfam" id="PF00083">
    <property type="entry name" value="Sugar_tr"/>
    <property type="match status" value="1"/>
</dbReference>
<gene>
    <name evidence="10" type="ORF">TKK_020005</name>
</gene>
<evidence type="ECO:0000313" key="11">
    <source>
        <dbReference type="Proteomes" id="UP001627154"/>
    </source>
</evidence>
<keyword evidence="11" id="KW-1185">Reference proteome</keyword>
<dbReference type="InterPro" id="IPR036259">
    <property type="entry name" value="MFS_trans_sf"/>
</dbReference>
<feature type="transmembrane region" description="Helical" evidence="8">
    <location>
        <begin position="382"/>
        <end position="407"/>
    </location>
</feature>
<evidence type="ECO:0000256" key="1">
    <source>
        <dbReference type="ARBA" id="ARBA00004651"/>
    </source>
</evidence>
<comment type="caution">
    <text evidence="10">The sequence shown here is derived from an EMBL/GenBank/DDBJ whole genome shotgun (WGS) entry which is preliminary data.</text>
</comment>
<dbReference type="FunFam" id="1.20.1250.20:FF:000218">
    <property type="entry name" value="facilitated trehalose transporter Tret1"/>
    <property type="match status" value="1"/>
</dbReference>
<dbReference type="InterPro" id="IPR020846">
    <property type="entry name" value="MFS_dom"/>
</dbReference>
<accession>A0ABD2VU16</accession>
<dbReference type="InterPro" id="IPR005828">
    <property type="entry name" value="MFS_sugar_transport-like"/>
</dbReference>
<dbReference type="GO" id="GO:0005886">
    <property type="term" value="C:plasma membrane"/>
    <property type="evidence" value="ECO:0007669"/>
    <property type="project" value="UniProtKB-SubCell"/>
</dbReference>
<keyword evidence="6 8" id="KW-1133">Transmembrane helix</keyword>
<dbReference type="PANTHER" id="PTHR48021">
    <property type="match status" value="1"/>
</dbReference>
<proteinExistence type="predicted"/>
<feature type="transmembrane region" description="Helical" evidence="8">
    <location>
        <begin position="202"/>
        <end position="221"/>
    </location>
</feature>
<feature type="transmembrane region" description="Helical" evidence="8">
    <location>
        <begin position="77"/>
        <end position="96"/>
    </location>
</feature>
<sequence length="487" mass="53822">MAKPAAAAPAAVADQGRSDNNCCVEKKTFWSQHLASVTLSLIMFLVGLANGWSSPYLAKLSLQESTDGIAKLTSEQLTWLASLMNIARIFGACAGAVAQDTAGRKMSLCFAGLPMLGGWLCVATASRVEWLYAARACCGFAMGMIWTTLSLYLAEIADPEIRGLLPLCTPLSNNEQVLWNISAQSIGLFLGNLMGPYISMKIFGYVAIGFNLLFLLLFPLVPDSPYRYITIGRLDKAEASLAWLRRRADVKAELQQLQDYVESSRVSLLERMREFKDPIYMKSFLMMFMINIFSYFGAYNVTNNYMEIIITSSRVTIEASTIVTSIQGCSIVSGLLATFRVDRYGRRFLLIASSLGMALSLTSLGVHFLLLRRFDFDPARLTWLPCLCLLCYSMSYTAGCGCIPSALVGELFSPRLKTLASLVFSATSAVFSSLSTMTFLPFLELVGPAALFWFYSAGIYASIVYYYYYVPETMGKSLQDIQKEPDK</sequence>
<evidence type="ECO:0000259" key="9">
    <source>
        <dbReference type="PROSITE" id="PS50850"/>
    </source>
</evidence>
<name>A0ABD2VU16_9HYME</name>
<comment type="subcellular location">
    <subcellularLocation>
        <location evidence="1">Cell membrane</location>
        <topology evidence="1">Multi-pass membrane protein</topology>
    </subcellularLocation>
</comment>
<protein>
    <recommendedName>
        <fullName evidence="9">Major facilitator superfamily (MFS) profile domain-containing protein</fullName>
    </recommendedName>
</protein>
<dbReference type="AlphaFoldDB" id="A0ABD2VU16"/>
<dbReference type="PROSITE" id="PS50850">
    <property type="entry name" value="MFS"/>
    <property type="match status" value="1"/>
</dbReference>
<feature type="transmembrane region" description="Helical" evidence="8">
    <location>
        <begin position="132"/>
        <end position="156"/>
    </location>
</feature>
<evidence type="ECO:0000256" key="2">
    <source>
        <dbReference type="ARBA" id="ARBA00022448"/>
    </source>
</evidence>
<dbReference type="PANTHER" id="PTHR48021:SF1">
    <property type="entry name" value="GH07001P-RELATED"/>
    <property type="match status" value="1"/>
</dbReference>
<keyword evidence="4" id="KW-0762">Sugar transport</keyword>
<feature type="transmembrane region" description="Helical" evidence="8">
    <location>
        <begin position="449"/>
        <end position="468"/>
    </location>
</feature>
<reference evidence="10 11" key="1">
    <citation type="journal article" date="2024" name="bioRxiv">
        <title>A reference genome for Trichogramma kaykai: A tiny desert-dwelling parasitoid wasp with competing sex-ratio distorters.</title>
        <authorList>
            <person name="Culotta J."/>
            <person name="Lindsey A.R."/>
        </authorList>
    </citation>
    <scope>NUCLEOTIDE SEQUENCE [LARGE SCALE GENOMIC DNA]</scope>
    <source>
        <strain evidence="10 11">KSX58</strain>
    </source>
</reference>
<keyword evidence="3" id="KW-1003">Cell membrane</keyword>
<keyword evidence="5 8" id="KW-0812">Transmembrane</keyword>
<dbReference type="EMBL" id="JBJJXI010000177">
    <property type="protein sequence ID" value="KAL3384215.1"/>
    <property type="molecule type" value="Genomic_DNA"/>
</dbReference>
<evidence type="ECO:0000256" key="6">
    <source>
        <dbReference type="ARBA" id="ARBA00022989"/>
    </source>
</evidence>
<feature type="transmembrane region" description="Helical" evidence="8">
    <location>
        <begin position="34"/>
        <end position="57"/>
    </location>
</feature>
<dbReference type="SUPFAM" id="SSF103473">
    <property type="entry name" value="MFS general substrate transporter"/>
    <property type="match status" value="1"/>
</dbReference>
<evidence type="ECO:0000256" key="8">
    <source>
        <dbReference type="SAM" id="Phobius"/>
    </source>
</evidence>
<dbReference type="Gene3D" id="1.20.1250.20">
    <property type="entry name" value="MFS general substrate transporter like domains"/>
    <property type="match status" value="1"/>
</dbReference>
<keyword evidence="7 8" id="KW-0472">Membrane</keyword>
<keyword evidence="2" id="KW-0813">Transport</keyword>
<evidence type="ECO:0000256" key="4">
    <source>
        <dbReference type="ARBA" id="ARBA00022597"/>
    </source>
</evidence>
<feature type="domain" description="Major facilitator superfamily (MFS) profile" evidence="9">
    <location>
        <begin position="35"/>
        <end position="474"/>
    </location>
</feature>
<dbReference type="InterPro" id="IPR050549">
    <property type="entry name" value="MFS_Trehalose_Transporter"/>
</dbReference>
<evidence type="ECO:0000256" key="7">
    <source>
        <dbReference type="ARBA" id="ARBA00023136"/>
    </source>
</evidence>
<evidence type="ECO:0000313" key="10">
    <source>
        <dbReference type="EMBL" id="KAL3384215.1"/>
    </source>
</evidence>
<evidence type="ECO:0000256" key="3">
    <source>
        <dbReference type="ARBA" id="ARBA00022475"/>
    </source>
</evidence>